<evidence type="ECO:0000313" key="2">
    <source>
        <dbReference type="EMBL" id="CAK0790557.1"/>
    </source>
</evidence>
<dbReference type="Proteomes" id="UP001189429">
    <property type="component" value="Unassembled WGS sequence"/>
</dbReference>
<feature type="compositionally biased region" description="Gly residues" evidence="1">
    <location>
        <begin position="237"/>
        <end position="256"/>
    </location>
</feature>
<protein>
    <submittedName>
        <fullName evidence="2">Uncharacterized protein</fullName>
    </submittedName>
</protein>
<keyword evidence="3" id="KW-1185">Reference proteome</keyword>
<dbReference type="EMBL" id="CAUYUJ010000447">
    <property type="protein sequence ID" value="CAK0790557.1"/>
    <property type="molecule type" value="Genomic_DNA"/>
</dbReference>
<feature type="compositionally biased region" description="Low complexity" evidence="1">
    <location>
        <begin position="182"/>
        <end position="210"/>
    </location>
</feature>
<proteinExistence type="predicted"/>
<reference evidence="2" key="1">
    <citation type="submission" date="2023-10" db="EMBL/GenBank/DDBJ databases">
        <authorList>
            <person name="Chen Y."/>
            <person name="Shah S."/>
            <person name="Dougan E. K."/>
            <person name="Thang M."/>
            <person name="Chan C."/>
        </authorList>
    </citation>
    <scope>NUCLEOTIDE SEQUENCE [LARGE SCALE GENOMIC DNA]</scope>
</reference>
<sequence length="286" mass="30621">MRVLARDFPDWGVVYLGGHVSTAVKKAEKQSWKITNRLSTAKKVYQTHAFVVRRSVAPDVLKRLKRGYAADAAYVSWSKQASARCFMFYPQHLMKQPGGPERWKDSDIQEKRQRLKANGGDYAFDPAAQEPTSQRRPRACGHGSGESRRAETGSRPPRKRQRRTPDGRFAAGSESTDTPAERGAAAAGAPPQAAAKGAAAGPAGKQARPPSAFAPGRAADHHRPTTSARPDRRGAGEAPGPGVGAVPGRSRAGGRGSAPLGRGRRPWRRPRACCWPSCGSSRGAAS</sequence>
<evidence type="ECO:0000313" key="3">
    <source>
        <dbReference type="Proteomes" id="UP001189429"/>
    </source>
</evidence>
<name>A0ABN9PJX6_9DINO</name>
<feature type="region of interest" description="Disordered" evidence="1">
    <location>
        <begin position="118"/>
        <end position="286"/>
    </location>
</feature>
<evidence type="ECO:0000256" key="1">
    <source>
        <dbReference type="SAM" id="MobiDB-lite"/>
    </source>
</evidence>
<feature type="compositionally biased region" description="Basic residues" evidence="1">
    <location>
        <begin position="262"/>
        <end position="271"/>
    </location>
</feature>
<accession>A0ABN9PJX6</accession>
<gene>
    <name evidence="2" type="ORF">PCOR1329_LOCUS1815</name>
</gene>
<organism evidence="2 3">
    <name type="scientific">Prorocentrum cordatum</name>
    <dbReference type="NCBI Taxonomy" id="2364126"/>
    <lineage>
        <taxon>Eukaryota</taxon>
        <taxon>Sar</taxon>
        <taxon>Alveolata</taxon>
        <taxon>Dinophyceae</taxon>
        <taxon>Prorocentrales</taxon>
        <taxon>Prorocentraceae</taxon>
        <taxon>Prorocentrum</taxon>
    </lineage>
</organism>
<feature type="compositionally biased region" description="Basic and acidic residues" evidence="1">
    <location>
        <begin position="218"/>
        <end position="235"/>
    </location>
</feature>
<comment type="caution">
    <text evidence="2">The sequence shown here is derived from an EMBL/GenBank/DDBJ whole genome shotgun (WGS) entry which is preliminary data.</text>
</comment>